<organism evidence="1 2">
    <name type="scientific">Punica granatum</name>
    <name type="common">Pomegranate</name>
    <dbReference type="NCBI Taxonomy" id="22663"/>
    <lineage>
        <taxon>Eukaryota</taxon>
        <taxon>Viridiplantae</taxon>
        <taxon>Streptophyta</taxon>
        <taxon>Embryophyta</taxon>
        <taxon>Tracheophyta</taxon>
        <taxon>Spermatophyta</taxon>
        <taxon>Magnoliopsida</taxon>
        <taxon>eudicotyledons</taxon>
        <taxon>Gunneridae</taxon>
        <taxon>Pentapetalae</taxon>
        <taxon>rosids</taxon>
        <taxon>malvids</taxon>
        <taxon>Myrtales</taxon>
        <taxon>Lythraceae</taxon>
        <taxon>Punica</taxon>
    </lineage>
</organism>
<accession>A0A2I0J7Q7</accession>
<evidence type="ECO:0000313" key="2">
    <source>
        <dbReference type="Proteomes" id="UP000233551"/>
    </source>
</evidence>
<gene>
    <name evidence="1" type="ORF">CRG98_027324</name>
</gene>
<protein>
    <submittedName>
        <fullName evidence="1">Uncharacterized protein</fullName>
    </submittedName>
</protein>
<proteinExistence type="predicted"/>
<keyword evidence="2" id="KW-1185">Reference proteome</keyword>
<dbReference type="EMBL" id="PGOL01001946">
    <property type="protein sequence ID" value="PKI52282.1"/>
    <property type="molecule type" value="Genomic_DNA"/>
</dbReference>
<comment type="caution">
    <text evidence="1">The sequence shown here is derived from an EMBL/GenBank/DDBJ whole genome shotgun (WGS) entry which is preliminary data.</text>
</comment>
<name>A0A2I0J7Q7_PUNGR</name>
<dbReference type="Proteomes" id="UP000233551">
    <property type="component" value="Unassembled WGS sequence"/>
</dbReference>
<dbReference type="AlphaFoldDB" id="A0A2I0J7Q7"/>
<sequence length="320" mass="35750">MWNVGTDSLLDGRNHLGPVWSKGTLGHTYSRVARRQSRQLRKNEVGTLAPVTARCKVRLVGLLRGGSRGLWADPNVPRPEQTRKCERKFGKNVRNPVREKWMNDGCARLIGPRTVTTSSRGRVRVVKDPWNMMARLAEVVGRNGTWMREEEGLEPPAKRGMSRGLGGQIEACSLNVSRRSGIVVVSVFHGRAPKARRETFMTTETSLGKLSRVSEGHLKLIPRPWRSLGACRPVFGCRLLVSGSGLPEPCQKRRPWGIGRMKPKTIINIPFLGPATAAISFPHDRSYLAWTCWDVALEIKTGVDPKETGMDPEENRIHLN</sequence>
<reference evidence="1 2" key="1">
    <citation type="submission" date="2017-11" db="EMBL/GenBank/DDBJ databases">
        <title>De-novo sequencing of pomegranate (Punica granatum L.) genome.</title>
        <authorList>
            <person name="Akparov Z."/>
            <person name="Amiraslanov A."/>
            <person name="Hajiyeva S."/>
            <person name="Abbasov M."/>
            <person name="Kaur K."/>
            <person name="Hamwieh A."/>
            <person name="Solovyev V."/>
            <person name="Salamov A."/>
            <person name="Braich B."/>
            <person name="Kosarev P."/>
            <person name="Mahmoud A."/>
            <person name="Hajiyev E."/>
            <person name="Babayeva S."/>
            <person name="Izzatullayeva V."/>
            <person name="Mammadov A."/>
            <person name="Mammadov A."/>
            <person name="Sharifova S."/>
            <person name="Ojaghi J."/>
            <person name="Eynullazada K."/>
            <person name="Bayramov B."/>
            <person name="Abdulazimova A."/>
            <person name="Shahmuradov I."/>
        </authorList>
    </citation>
    <scope>NUCLEOTIDE SEQUENCE [LARGE SCALE GENOMIC DNA]</scope>
    <source>
        <strain evidence="2">cv. AG2017</strain>
        <tissue evidence="1">Leaf</tissue>
    </source>
</reference>
<evidence type="ECO:0000313" key="1">
    <source>
        <dbReference type="EMBL" id="PKI52282.1"/>
    </source>
</evidence>